<dbReference type="AlphaFoldDB" id="A0A811V7K8"/>
<evidence type="ECO:0000313" key="2">
    <source>
        <dbReference type="EMBL" id="CAD7011426.1"/>
    </source>
</evidence>
<keyword evidence="3" id="KW-1185">Reference proteome</keyword>
<dbReference type="EMBL" id="CAJHJT010000056">
    <property type="protein sequence ID" value="CAD7011426.1"/>
    <property type="molecule type" value="Genomic_DNA"/>
</dbReference>
<evidence type="ECO:0000313" key="3">
    <source>
        <dbReference type="Proteomes" id="UP000606786"/>
    </source>
</evidence>
<evidence type="ECO:0000256" key="1">
    <source>
        <dbReference type="SAM" id="MobiDB-lite"/>
    </source>
</evidence>
<reference evidence="2" key="1">
    <citation type="submission" date="2020-11" db="EMBL/GenBank/DDBJ databases">
        <authorList>
            <person name="Whitehead M."/>
        </authorList>
    </citation>
    <scope>NUCLEOTIDE SEQUENCE</scope>
    <source>
        <strain evidence="2">EGII</strain>
    </source>
</reference>
<gene>
    <name evidence="2" type="ORF">CCAP1982_LOCUS19526</name>
</gene>
<feature type="region of interest" description="Disordered" evidence="1">
    <location>
        <begin position="119"/>
        <end position="139"/>
    </location>
</feature>
<comment type="caution">
    <text evidence="2">The sequence shown here is derived from an EMBL/GenBank/DDBJ whole genome shotgun (WGS) entry which is preliminary data.</text>
</comment>
<sequence>MIRFFQGRLLFGDEKLVEILYAKLLAQILIAMTIPPTIEKAPLPLPQTPPEMKSNNEALKVTSAIHNVATMEASASIVPSASVNKANNAVALKAMTSREYTELFRTCSGATKKVFTSVAAGASKTSSRPENDLTVLKNV</sequence>
<accession>A0A811V7K8</accession>
<name>A0A811V7K8_CERCA</name>
<dbReference type="Proteomes" id="UP000606786">
    <property type="component" value="Unassembled WGS sequence"/>
</dbReference>
<organism evidence="2 3">
    <name type="scientific">Ceratitis capitata</name>
    <name type="common">Mediterranean fruit fly</name>
    <name type="synonym">Tephritis capitata</name>
    <dbReference type="NCBI Taxonomy" id="7213"/>
    <lineage>
        <taxon>Eukaryota</taxon>
        <taxon>Metazoa</taxon>
        <taxon>Ecdysozoa</taxon>
        <taxon>Arthropoda</taxon>
        <taxon>Hexapoda</taxon>
        <taxon>Insecta</taxon>
        <taxon>Pterygota</taxon>
        <taxon>Neoptera</taxon>
        <taxon>Endopterygota</taxon>
        <taxon>Diptera</taxon>
        <taxon>Brachycera</taxon>
        <taxon>Muscomorpha</taxon>
        <taxon>Tephritoidea</taxon>
        <taxon>Tephritidae</taxon>
        <taxon>Ceratitis</taxon>
        <taxon>Ceratitis</taxon>
    </lineage>
</organism>
<protein>
    <submittedName>
        <fullName evidence="2">(Mediterranean fruit fly) hypothetical protein</fullName>
    </submittedName>
</protein>
<proteinExistence type="predicted"/>